<evidence type="ECO:0000313" key="2">
    <source>
        <dbReference type="Proteomes" id="UP000250235"/>
    </source>
</evidence>
<name>A0A2Z7BF98_9LAMI</name>
<accession>A0A2Z7BF98</accession>
<dbReference type="AlphaFoldDB" id="A0A2Z7BF98"/>
<reference evidence="1 2" key="1">
    <citation type="journal article" date="2015" name="Proc. Natl. Acad. Sci. U.S.A.">
        <title>The resurrection genome of Boea hygrometrica: A blueprint for survival of dehydration.</title>
        <authorList>
            <person name="Xiao L."/>
            <person name="Yang G."/>
            <person name="Zhang L."/>
            <person name="Yang X."/>
            <person name="Zhao S."/>
            <person name="Ji Z."/>
            <person name="Zhou Q."/>
            <person name="Hu M."/>
            <person name="Wang Y."/>
            <person name="Chen M."/>
            <person name="Xu Y."/>
            <person name="Jin H."/>
            <person name="Xiao X."/>
            <person name="Hu G."/>
            <person name="Bao F."/>
            <person name="Hu Y."/>
            <person name="Wan P."/>
            <person name="Li L."/>
            <person name="Deng X."/>
            <person name="Kuang T."/>
            <person name="Xiang C."/>
            <person name="Zhu J.K."/>
            <person name="Oliver M.J."/>
            <person name="He Y."/>
        </authorList>
    </citation>
    <scope>NUCLEOTIDE SEQUENCE [LARGE SCALE GENOMIC DNA]</scope>
    <source>
        <strain evidence="2">cv. XS01</strain>
    </source>
</reference>
<protein>
    <submittedName>
        <fullName evidence="1">Uncharacterized protein</fullName>
    </submittedName>
</protein>
<keyword evidence="2" id="KW-1185">Reference proteome</keyword>
<dbReference type="EMBL" id="KV008113">
    <property type="protein sequence ID" value="KZV30622.1"/>
    <property type="molecule type" value="Genomic_DNA"/>
</dbReference>
<dbReference type="Proteomes" id="UP000250235">
    <property type="component" value="Unassembled WGS sequence"/>
</dbReference>
<sequence>MPRGSWGDVARRFTMIRWCKLAKELRFWSWTRLGVDPADKPLKRQFPRRIGRSQEPRRHQGRARLFQEHLLQEELSSSRNTSALPHLLQEHLLQEELSSSRNTSALPGTPLAGRAQLFQEYFSSSRNTSCRKSSALPGILQLFQEHLLQEEALPGILQLFQEHLLQEDLLTQECTSGPRGVTSLHKYSLPT</sequence>
<organism evidence="1 2">
    <name type="scientific">Dorcoceras hygrometricum</name>
    <dbReference type="NCBI Taxonomy" id="472368"/>
    <lineage>
        <taxon>Eukaryota</taxon>
        <taxon>Viridiplantae</taxon>
        <taxon>Streptophyta</taxon>
        <taxon>Embryophyta</taxon>
        <taxon>Tracheophyta</taxon>
        <taxon>Spermatophyta</taxon>
        <taxon>Magnoliopsida</taxon>
        <taxon>eudicotyledons</taxon>
        <taxon>Gunneridae</taxon>
        <taxon>Pentapetalae</taxon>
        <taxon>asterids</taxon>
        <taxon>lamiids</taxon>
        <taxon>Lamiales</taxon>
        <taxon>Gesneriaceae</taxon>
        <taxon>Didymocarpoideae</taxon>
        <taxon>Trichosporeae</taxon>
        <taxon>Loxocarpinae</taxon>
        <taxon>Dorcoceras</taxon>
    </lineage>
</organism>
<gene>
    <name evidence="1" type="ORF">F511_44174</name>
</gene>
<proteinExistence type="predicted"/>
<evidence type="ECO:0000313" key="1">
    <source>
        <dbReference type="EMBL" id="KZV30622.1"/>
    </source>
</evidence>